<gene>
    <name evidence="11" type="primary">phoU</name>
    <name evidence="11" type="ORF">EGY25_11840</name>
</gene>
<evidence type="ECO:0000313" key="11">
    <source>
        <dbReference type="EMBL" id="TFW12676.1"/>
    </source>
</evidence>
<accession>A0A4Y9RY54</accession>
<evidence type="ECO:0000256" key="7">
    <source>
        <dbReference type="ARBA" id="ARBA00056181"/>
    </source>
</evidence>
<evidence type="ECO:0000256" key="1">
    <source>
        <dbReference type="ARBA" id="ARBA00004496"/>
    </source>
</evidence>
<comment type="caution">
    <text evidence="11">The sequence shown here is derived from an EMBL/GenBank/DDBJ whole genome shotgun (WGS) entry which is preliminary data.</text>
</comment>
<reference evidence="11 12" key="1">
    <citation type="submission" date="2019-03" db="EMBL/GenBank/DDBJ databases">
        <title>Draft genome of Brevundimonas sp. a heavy metal resistant soil bacteria.</title>
        <authorList>
            <person name="Soto J."/>
        </authorList>
    </citation>
    <scope>NUCLEOTIDE SEQUENCE [LARGE SCALE GENOMIC DNA]</scope>
    <source>
        <strain evidence="11 12">B-10</strain>
    </source>
</reference>
<name>A0A4Y9RY54_9CAUL</name>
<dbReference type="GO" id="GO:0045936">
    <property type="term" value="P:negative regulation of phosphate metabolic process"/>
    <property type="evidence" value="ECO:0007669"/>
    <property type="project" value="InterPro"/>
</dbReference>
<dbReference type="InterPro" id="IPR026022">
    <property type="entry name" value="PhoU_dom"/>
</dbReference>
<comment type="subcellular location">
    <subcellularLocation>
        <location evidence="1 8">Cytoplasm</location>
    </subcellularLocation>
</comment>
<keyword evidence="5 8" id="KW-0963">Cytoplasm</keyword>
<sequence>MNQHTVKAYGDELNQITAEVARMGGLAEAQVADAIDSVARRDIALARAVVERDLKLDALHRDIEKKAIRLIALRQPVASDLRRTLGAMKIATDLERTGDLAKNIAKRALILAEGEPMQPLTRSIERMGRLVSTRLRDVLDAYTASELDRAVAVWQTDDEVDEHYNALFRELLTYMMGDPRTIGACTHLLFMAKNLERIGDHATNIAETVHYEITGDDIVGERPRAQPTAEDSDPTPNLSTPHLPTH</sequence>
<feature type="region of interest" description="Disordered" evidence="9">
    <location>
        <begin position="216"/>
        <end position="246"/>
    </location>
</feature>
<dbReference type="RefSeq" id="WP_135195152.1">
    <property type="nucleotide sequence ID" value="NZ_SPVH01000006.1"/>
</dbReference>
<proteinExistence type="inferred from homology"/>
<evidence type="ECO:0000256" key="9">
    <source>
        <dbReference type="SAM" id="MobiDB-lite"/>
    </source>
</evidence>
<keyword evidence="12" id="KW-1185">Reference proteome</keyword>
<comment type="subunit">
    <text evidence="3 8">Homodimer.</text>
</comment>
<organism evidence="11 12">
    <name type="scientific">Brevundimonas intermedia</name>
    <dbReference type="NCBI Taxonomy" id="74315"/>
    <lineage>
        <taxon>Bacteria</taxon>
        <taxon>Pseudomonadati</taxon>
        <taxon>Pseudomonadota</taxon>
        <taxon>Alphaproteobacteria</taxon>
        <taxon>Caulobacterales</taxon>
        <taxon>Caulobacteraceae</taxon>
        <taxon>Brevundimonas</taxon>
    </lineage>
</organism>
<evidence type="ECO:0000256" key="4">
    <source>
        <dbReference type="ARBA" id="ARBA00022448"/>
    </source>
</evidence>
<feature type="domain" description="PhoU" evidence="10">
    <location>
        <begin position="124"/>
        <end position="209"/>
    </location>
</feature>
<evidence type="ECO:0000256" key="5">
    <source>
        <dbReference type="ARBA" id="ARBA00022490"/>
    </source>
</evidence>
<dbReference type="NCBIfam" id="TIGR02135">
    <property type="entry name" value="phoU_full"/>
    <property type="match status" value="1"/>
</dbReference>
<dbReference type="Pfam" id="PF01895">
    <property type="entry name" value="PhoU"/>
    <property type="match status" value="2"/>
</dbReference>
<dbReference type="OrthoDB" id="9814256at2"/>
<dbReference type="EMBL" id="SPVH01000006">
    <property type="protein sequence ID" value="TFW12676.1"/>
    <property type="molecule type" value="Genomic_DNA"/>
</dbReference>
<evidence type="ECO:0000313" key="12">
    <source>
        <dbReference type="Proteomes" id="UP000298216"/>
    </source>
</evidence>
<dbReference type="Proteomes" id="UP000298216">
    <property type="component" value="Unassembled WGS sequence"/>
</dbReference>
<dbReference type="GO" id="GO:0030643">
    <property type="term" value="P:intracellular phosphate ion homeostasis"/>
    <property type="evidence" value="ECO:0007669"/>
    <property type="project" value="InterPro"/>
</dbReference>
<keyword evidence="6 8" id="KW-0592">Phosphate transport</keyword>
<dbReference type="PANTHER" id="PTHR42930:SF3">
    <property type="entry name" value="PHOSPHATE-SPECIFIC TRANSPORT SYSTEM ACCESSORY PROTEIN PHOU"/>
    <property type="match status" value="1"/>
</dbReference>
<evidence type="ECO:0000259" key="10">
    <source>
        <dbReference type="Pfam" id="PF01895"/>
    </source>
</evidence>
<evidence type="ECO:0000256" key="6">
    <source>
        <dbReference type="ARBA" id="ARBA00022592"/>
    </source>
</evidence>
<dbReference type="GO" id="GO:0006817">
    <property type="term" value="P:phosphate ion transport"/>
    <property type="evidence" value="ECO:0007669"/>
    <property type="project" value="UniProtKB-KW"/>
</dbReference>
<keyword evidence="4 8" id="KW-0813">Transport</keyword>
<comment type="similarity">
    <text evidence="2 8">Belongs to the PhoU family.</text>
</comment>
<comment type="function">
    <text evidence="7 8">Plays a role in the regulation of phosphate uptake.</text>
</comment>
<dbReference type="PANTHER" id="PTHR42930">
    <property type="entry name" value="PHOSPHATE-SPECIFIC TRANSPORT SYSTEM ACCESSORY PROTEIN PHOU"/>
    <property type="match status" value="1"/>
</dbReference>
<feature type="domain" description="PhoU" evidence="10">
    <location>
        <begin position="20"/>
        <end position="107"/>
    </location>
</feature>
<evidence type="ECO:0000256" key="2">
    <source>
        <dbReference type="ARBA" id="ARBA00008107"/>
    </source>
</evidence>
<protein>
    <recommendedName>
        <fullName evidence="8">Phosphate-specific transport system accessory protein PhoU</fullName>
    </recommendedName>
</protein>
<dbReference type="GO" id="GO:0005737">
    <property type="term" value="C:cytoplasm"/>
    <property type="evidence" value="ECO:0007669"/>
    <property type="project" value="UniProtKB-SubCell"/>
</dbReference>
<feature type="compositionally biased region" description="Polar residues" evidence="9">
    <location>
        <begin position="234"/>
        <end position="246"/>
    </location>
</feature>
<evidence type="ECO:0000256" key="3">
    <source>
        <dbReference type="ARBA" id="ARBA00011738"/>
    </source>
</evidence>
<dbReference type="InterPro" id="IPR038078">
    <property type="entry name" value="PhoU-like_sf"/>
</dbReference>
<dbReference type="InterPro" id="IPR028366">
    <property type="entry name" value="PhoU"/>
</dbReference>
<dbReference type="FunFam" id="1.20.58.220:FF:000004">
    <property type="entry name" value="Phosphate-specific transport system accessory protein PhoU"/>
    <property type="match status" value="1"/>
</dbReference>
<dbReference type="PIRSF" id="PIRSF003107">
    <property type="entry name" value="PhoU"/>
    <property type="match status" value="1"/>
</dbReference>
<dbReference type="Gene3D" id="1.20.58.220">
    <property type="entry name" value="Phosphate transport system protein phou homolog 2, domain 2"/>
    <property type="match status" value="1"/>
</dbReference>
<dbReference type="SUPFAM" id="SSF109755">
    <property type="entry name" value="PhoU-like"/>
    <property type="match status" value="1"/>
</dbReference>
<dbReference type="AlphaFoldDB" id="A0A4Y9RY54"/>
<evidence type="ECO:0000256" key="8">
    <source>
        <dbReference type="PIRNR" id="PIRNR003107"/>
    </source>
</evidence>